<keyword evidence="2" id="KW-1185">Reference proteome</keyword>
<dbReference type="EMBL" id="CAJJDN010000050">
    <property type="protein sequence ID" value="CAD8086951.1"/>
    <property type="molecule type" value="Genomic_DNA"/>
</dbReference>
<organism evidence="1 2">
    <name type="scientific">Paramecium sonneborni</name>
    <dbReference type="NCBI Taxonomy" id="65129"/>
    <lineage>
        <taxon>Eukaryota</taxon>
        <taxon>Sar</taxon>
        <taxon>Alveolata</taxon>
        <taxon>Ciliophora</taxon>
        <taxon>Intramacronucleata</taxon>
        <taxon>Oligohymenophorea</taxon>
        <taxon>Peniculida</taxon>
        <taxon>Parameciidae</taxon>
        <taxon>Paramecium</taxon>
    </lineage>
</organism>
<dbReference type="AlphaFoldDB" id="A0A8S1NA78"/>
<proteinExistence type="predicted"/>
<comment type="caution">
    <text evidence="1">The sequence shown here is derived from an EMBL/GenBank/DDBJ whole genome shotgun (WGS) entry which is preliminary data.</text>
</comment>
<reference evidence="1" key="1">
    <citation type="submission" date="2021-01" db="EMBL/GenBank/DDBJ databases">
        <authorList>
            <consortium name="Genoscope - CEA"/>
            <person name="William W."/>
        </authorList>
    </citation>
    <scope>NUCLEOTIDE SEQUENCE</scope>
</reference>
<gene>
    <name evidence="1" type="ORF">PSON_ATCC_30995.1.T0500272</name>
</gene>
<dbReference type="Proteomes" id="UP000692954">
    <property type="component" value="Unassembled WGS sequence"/>
</dbReference>
<evidence type="ECO:0000313" key="1">
    <source>
        <dbReference type="EMBL" id="CAD8086951.1"/>
    </source>
</evidence>
<evidence type="ECO:0000313" key="2">
    <source>
        <dbReference type="Proteomes" id="UP000692954"/>
    </source>
</evidence>
<protein>
    <submittedName>
        <fullName evidence="1">Uncharacterized protein</fullName>
    </submittedName>
</protein>
<accession>A0A8S1NA78</accession>
<name>A0A8S1NA78_9CILI</name>
<dbReference type="OrthoDB" id="300573at2759"/>
<sequence>MIKHSLTQTSSTKQNFSQKLQLQKLKRNKLMVSKAIGMLQNPFDSRQVSQSLRFLENQTQRKALLDEIITIREERKRKQEFEKMSSMRGILTKVQKRFSVVKTQDLKFNRDFNDFKILQEERNKMEKLQYENLNLQINERKSQFKRMSSLNFLTRESDNHILKHQLSLDPGVPLSSLMLTRKTQRNTTLLQSKIVNKQIPAVDGNTEKVLTSPQNCLIITQETDQE</sequence>